<dbReference type="GeneID" id="106052652"/>
<evidence type="ECO:0000256" key="1">
    <source>
        <dbReference type="ARBA" id="ARBA00007381"/>
    </source>
</evidence>
<dbReference type="Proteomes" id="UP001165740">
    <property type="component" value="Chromosome 6"/>
</dbReference>
<dbReference type="InterPro" id="IPR018181">
    <property type="entry name" value="Heat_shock_70_CS"/>
</dbReference>
<evidence type="ECO:0000256" key="2">
    <source>
        <dbReference type="ARBA" id="ARBA00022741"/>
    </source>
</evidence>
<keyword evidence="9" id="KW-1185">Reference proteome</keyword>
<comment type="similarity">
    <text evidence="1 4">Belongs to the heat shock protein 70 family.</text>
</comment>
<keyword evidence="3 4" id="KW-0067">ATP-binding</keyword>
<accession>A0A2C9K604</accession>
<dbReference type="FunFam" id="3.90.640.10:FF:000002">
    <property type="entry name" value="Heat shock 70 kDa"/>
    <property type="match status" value="1"/>
</dbReference>
<dbReference type="InterPro" id="IPR043129">
    <property type="entry name" value="ATPase_NBD"/>
</dbReference>
<dbReference type="SUPFAM" id="SSF100934">
    <property type="entry name" value="Heat shock protein 70kD (HSP70), C-terminal subdomain"/>
    <property type="match status" value="1"/>
</dbReference>
<reference evidence="7" key="1">
    <citation type="submission" date="2020-05" db="UniProtKB">
        <authorList>
            <consortium name="EnsemblMetazoa"/>
        </authorList>
    </citation>
    <scope>IDENTIFICATION</scope>
    <source>
        <strain evidence="7">BB02</strain>
    </source>
</reference>
<gene>
    <name evidence="7" type="primary">106052652</name>
    <name evidence="10" type="synonym">LOC106052652</name>
</gene>
<dbReference type="FunFam" id="3.30.420.40:FF:000026">
    <property type="entry name" value="Heat shock protein 70"/>
    <property type="match status" value="1"/>
</dbReference>
<dbReference type="STRING" id="6526.A0A2C9K604"/>
<name>A0A2C9K604_BIOGL</name>
<dbReference type="Gene3D" id="3.30.420.40">
    <property type="match status" value="2"/>
</dbReference>
<dbReference type="InterPro" id="IPR029047">
    <property type="entry name" value="HSP70_peptide-bd_sf"/>
</dbReference>
<dbReference type="Proteomes" id="UP000076420">
    <property type="component" value="Unassembled WGS sequence"/>
</dbReference>
<evidence type="ECO:0000256" key="5">
    <source>
        <dbReference type="SAM" id="Coils"/>
    </source>
</evidence>
<dbReference type="Pfam" id="PF00012">
    <property type="entry name" value="HSP70"/>
    <property type="match status" value="1"/>
</dbReference>
<keyword evidence="10" id="KW-0346">Stress response</keyword>
<evidence type="ECO:0000313" key="9">
    <source>
        <dbReference type="Proteomes" id="UP001165740"/>
    </source>
</evidence>
<dbReference type="SUPFAM" id="SSF100920">
    <property type="entry name" value="Heat shock protein 70kD (HSP70), peptide-binding domain"/>
    <property type="match status" value="1"/>
</dbReference>
<dbReference type="AlphaFoldDB" id="A0A2C9K604"/>
<keyword evidence="5" id="KW-0175">Coiled coil</keyword>
<dbReference type="PRINTS" id="PR00301">
    <property type="entry name" value="HEATSHOCK70"/>
</dbReference>
<protein>
    <submittedName>
        <fullName evidence="10">Heat shock 70 kDa protein-like</fullName>
    </submittedName>
</protein>
<dbReference type="Gene3D" id="1.20.1270.10">
    <property type="match status" value="1"/>
</dbReference>
<dbReference type="InterPro" id="IPR013126">
    <property type="entry name" value="Hsp_70_fam"/>
</dbReference>
<dbReference type="VEuPathDB" id="VectorBase:BGLAX_042515"/>
<feature type="region of interest" description="Disordered" evidence="6">
    <location>
        <begin position="619"/>
        <end position="643"/>
    </location>
</feature>
<proteinExistence type="inferred from homology"/>
<keyword evidence="2 4" id="KW-0547">Nucleotide-binding</keyword>
<dbReference type="RefSeq" id="XP_013063534.1">
    <property type="nucleotide sequence ID" value="XM_013208080.2"/>
</dbReference>
<dbReference type="Gene3D" id="3.90.640.10">
    <property type="entry name" value="Actin, Chain A, domain 4"/>
    <property type="match status" value="1"/>
</dbReference>
<dbReference type="PROSITE" id="PS00329">
    <property type="entry name" value="HSP70_2"/>
    <property type="match status" value="1"/>
</dbReference>
<dbReference type="FunFam" id="2.60.34.10:FF:000012">
    <property type="entry name" value="Heat shock 70 kDa protein"/>
    <property type="match status" value="1"/>
</dbReference>
<evidence type="ECO:0000313" key="10">
    <source>
        <dbReference type="RefSeq" id="XP_013063534.1"/>
    </source>
</evidence>
<evidence type="ECO:0000256" key="4">
    <source>
        <dbReference type="RuleBase" id="RU003322"/>
    </source>
</evidence>
<evidence type="ECO:0000256" key="3">
    <source>
        <dbReference type="ARBA" id="ARBA00022840"/>
    </source>
</evidence>
<dbReference type="Gene3D" id="3.30.30.30">
    <property type="match status" value="1"/>
</dbReference>
<dbReference type="VEuPathDB" id="VectorBase:BGLB013785"/>
<dbReference type="NCBIfam" id="NF001413">
    <property type="entry name" value="PRK00290.1"/>
    <property type="match status" value="1"/>
</dbReference>
<evidence type="ECO:0000313" key="8">
    <source>
        <dbReference type="Proteomes" id="UP000076420"/>
    </source>
</evidence>
<dbReference type="PROSITE" id="PS00297">
    <property type="entry name" value="HSP70_1"/>
    <property type="match status" value="1"/>
</dbReference>
<dbReference type="OrthoDB" id="6069270at2759"/>
<reference evidence="10" key="2">
    <citation type="submission" date="2025-04" db="UniProtKB">
        <authorList>
            <consortium name="RefSeq"/>
        </authorList>
    </citation>
    <scope>IDENTIFICATION</scope>
</reference>
<evidence type="ECO:0000256" key="6">
    <source>
        <dbReference type="SAM" id="MobiDB-lite"/>
    </source>
</evidence>
<dbReference type="Gene3D" id="2.60.34.10">
    <property type="entry name" value="Substrate Binding Domain Of DNAk, Chain A, domain 1"/>
    <property type="match status" value="1"/>
</dbReference>
<organism evidence="7 8">
    <name type="scientific">Biomphalaria glabrata</name>
    <name type="common">Bloodfluke planorb</name>
    <name type="synonym">Freshwater snail</name>
    <dbReference type="NCBI Taxonomy" id="6526"/>
    <lineage>
        <taxon>Eukaryota</taxon>
        <taxon>Metazoa</taxon>
        <taxon>Spiralia</taxon>
        <taxon>Lophotrochozoa</taxon>
        <taxon>Mollusca</taxon>
        <taxon>Gastropoda</taxon>
        <taxon>Heterobranchia</taxon>
        <taxon>Euthyneura</taxon>
        <taxon>Panpulmonata</taxon>
        <taxon>Hygrophila</taxon>
        <taxon>Lymnaeoidea</taxon>
        <taxon>Planorbidae</taxon>
        <taxon>Biomphalaria</taxon>
    </lineage>
</organism>
<dbReference type="KEGG" id="bgt:106052652"/>
<dbReference type="EnsemblMetazoa" id="BGLB013785-RB">
    <property type="protein sequence ID" value="BGLB013785-PB"/>
    <property type="gene ID" value="BGLB013785"/>
</dbReference>
<dbReference type="GO" id="GO:0140662">
    <property type="term" value="F:ATP-dependent protein folding chaperone"/>
    <property type="evidence" value="ECO:0007669"/>
    <property type="project" value="InterPro"/>
</dbReference>
<dbReference type="PROSITE" id="PS01036">
    <property type="entry name" value="HSP70_3"/>
    <property type="match status" value="1"/>
</dbReference>
<feature type="coiled-coil region" evidence="5">
    <location>
        <begin position="587"/>
        <end position="614"/>
    </location>
</feature>
<sequence>MLSSSRSPAIGIDLGTTCSSVAVFLNDKVQIIANEQGCRSTPSSVAFTDTEVLVGEAAKSQESRNPANTISDSKRIIGRNFDNRLLQNDLKTWPFSVLEKKGKPMILVNYLNQSKLFAPEEISSMILGKMKQVAEAYLGMPVNDAVVTVPAYFNDSQRQATIDAGSIAGLNILRIINEPTAAALAYGLDKAPEGEKNILIFDLGGGTFDVSILTINKGSSFEVKASAGDTHLGGEDFNLCLLSHFVKEFHRKSGVDIGRNQRALQRLKAECERVKKCLSVSAEARLEVDSLFQGIDFTSRITRSRFEEICKEQFKAIMDPVKVVLQDAFLTKEEIHEILLVGGSTRIPKVQAMLTQFFDGKELNKSINPDEAVAVGAAVQAAVISGVTSKCIKDIHLVDLSPLSLGIETADGAMTVLVKRGTPLPYTTSSVFTTHYDYQTAVTVQIFEGERSMATDNELLGVFELRDIPPAPRGVPKITVTLELDDNGILKVGAEDKVSGKSSNISITANKNRLCRSAVKKLIAESKRHRLDDETMRALASSRNELESLVYKTQRAMQSAGILLSLENRLLVDKVCNETVLWLEANRDAVMEELEAQRDRLQSVGEELMRLHEEECGDPACRPWLSTSEEEEESVSHASRGQM</sequence>
<dbReference type="InterPro" id="IPR029048">
    <property type="entry name" value="HSP70_C_sf"/>
</dbReference>
<dbReference type="SUPFAM" id="SSF53067">
    <property type="entry name" value="Actin-like ATPase domain"/>
    <property type="match status" value="2"/>
</dbReference>
<dbReference type="GO" id="GO:0005524">
    <property type="term" value="F:ATP binding"/>
    <property type="evidence" value="ECO:0007669"/>
    <property type="project" value="UniProtKB-KW"/>
</dbReference>
<evidence type="ECO:0000313" key="7">
    <source>
        <dbReference type="EnsemblMetazoa" id="BGLB013785-PB"/>
    </source>
</evidence>
<dbReference type="FunFam" id="3.30.30.30:FF:000001">
    <property type="entry name" value="heat shock 70 kDa protein-like"/>
    <property type="match status" value="1"/>
</dbReference>
<dbReference type="PANTHER" id="PTHR19375">
    <property type="entry name" value="HEAT SHOCK PROTEIN 70KDA"/>
    <property type="match status" value="1"/>
</dbReference>